<name>A0A8K0G461_IGNLU</name>
<feature type="domain" description="PiggyBac transposable element-derived protein" evidence="1">
    <location>
        <begin position="1"/>
        <end position="237"/>
    </location>
</feature>
<dbReference type="Proteomes" id="UP000801492">
    <property type="component" value="Unassembled WGS sequence"/>
</dbReference>
<dbReference type="PANTHER" id="PTHR46599">
    <property type="entry name" value="PIGGYBAC TRANSPOSABLE ELEMENT-DERIVED PROTEIN 4"/>
    <property type="match status" value="1"/>
</dbReference>
<reference evidence="2" key="1">
    <citation type="submission" date="2019-08" db="EMBL/GenBank/DDBJ databases">
        <title>The genome of the North American firefly Photinus pyralis.</title>
        <authorList>
            <consortium name="Photinus pyralis genome working group"/>
            <person name="Fallon T.R."/>
            <person name="Sander Lower S.E."/>
            <person name="Weng J.-K."/>
        </authorList>
    </citation>
    <scope>NUCLEOTIDE SEQUENCE</scope>
    <source>
        <strain evidence="2">TRF0915ILg1</strain>
        <tissue evidence="2">Whole body</tissue>
    </source>
</reference>
<dbReference type="PANTHER" id="PTHR46599:SF3">
    <property type="entry name" value="PIGGYBAC TRANSPOSABLE ELEMENT-DERIVED PROTEIN 4"/>
    <property type="match status" value="1"/>
</dbReference>
<dbReference type="EMBL" id="VTPC01089973">
    <property type="protein sequence ID" value="KAF2885269.1"/>
    <property type="molecule type" value="Genomic_DNA"/>
</dbReference>
<dbReference type="InterPro" id="IPR029526">
    <property type="entry name" value="PGBD"/>
</dbReference>
<keyword evidence="3" id="KW-1185">Reference proteome</keyword>
<dbReference type="AlphaFoldDB" id="A0A8K0G461"/>
<dbReference type="Pfam" id="PF13843">
    <property type="entry name" value="DDE_Tnp_1_7"/>
    <property type="match status" value="1"/>
</dbReference>
<comment type="caution">
    <text evidence="2">The sequence shown here is derived from an EMBL/GenBank/DDBJ whole genome shotgun (WGS) entry which is preliminary data.</text>
</comment>
<proteinExistence type="predicted"/>
<evidence type="ECO:0000259" key="1">
    <source>
        <dbReference type="Pfam" id="PF13843"/>
    </source>
</evidence>
<gene>
    <name evidence="2" type="ORF">ILUMI_20892</name>
</gene>
<accession>A0A8K0G461</accession>
<organism evidence="2 3">
    <name type="scientific">Ignelater luminosus</name>
    <name type="common">Cucubano</name>
    <name type="synonym">Pyrophorus luminosus</name>
    <dbReference type="NCBI Taxonomy" id="2038154"/>
    <lineage>
        <taxon>Eukaryota</taxon>
        <taxon>Metazoa</taxon>
        <taxon>Ecdysozoa</taxon>
        <taxon>Arthropoda</taxon>
        <taxon>Hexapoda</taxon>
        <taxon>Insecta</taxon>
        <taxon>Pterygota</taxon>
        <taxon>Neoptera</taxon>
        <taxon>Endopterygota</taxon>
        <taxon>Coleoptera</taxon>
        <taxon>Polyphaga</taxon>
        <taxon>Elateriformia</taxon>
        <taxon>Elateroidea</taxon>
        <taxon>Elateridae</taxon>
        <taxon>Agrypninae</taxon>
        <taxon>Pyrophorini</taxon>
        <taxon>Ignelater</taxon>
    </lineage>
</organism>
<sequence>MSGRRYEILFCCFNCTTDRDSKDSLSKVHPLLDRLLQIFRETYYPGEHLSFDEYCCFIMEVSAFANKYIKNKKTKYSIKFYELSVLNNEVYKGKRKENTAFAKINGLVLRPMSPYFDKGHHLVQDDYCSSLPLSNILLDHKTNSIGTLRSNQKSNPKPVTTKKLAKSEHIWKRNRKVYVTRWQDRRDVLCVTTRYHPQIVDVSNRYGQKKQKPIEFAEYNKYMSVADFIRSALSDRQPMEQQPSTSHLYECVQKSQISTLHSETISDEHEVSRLASCSTDNDTIFQITQKRKIKEISNKSSTKLYNEENLLDSSSDDDWVPEEHVDVDYLKTGVKEDFVLVKFPNNVFYVGQSLSTSDGNNDHEISYMKKLPLSRLFNDPGGKEKKLVQARSKSS</sequence>
<evidence type="ECO:0000313" key="2">
    <source>
        <dbReference type="EMBL" id="KAF2885269.1"/>
    </source>
</evidence>
<protein>
    <recommendedName>
        <fullName evidence="1">PiggyBac transposable element-derived protein domain-containing protein</fullName>
    </recommendedName>
</protein>
<evidence type="ECO:0000313" key="3">
    <source>
        <dbReference type="Proteomes" id="UP000801492"/>
    </source>
</evidence>
<dbReference type="OrthoDB" id="6778564at2759"/>